<proteinExistence type="predicted"/>
<reference evidence="1" key="1">
    <citation type="journal article" date="2016" name="Sci. Rep.">
        <title>Triclosan Resistome from Metagenome Reveals Diverse Enoyl Acyl Carrier Protein Reductases and Selective Enrichment of Triclosan Resistance Genes.</title>
        <authorList>
            <person name="Khan R."/>
            <person name="Kong H.G."/>
            <person name="Jung Y.H."/>
            <person name="Choi J."/>
            <person name="Baek K.Y."/>
            <person name="Hwang E.C."/>
            <person name="Lee S.W."/>
        </authorList>
    </citation>
    <scope>NUCLEOTIDE SEQUENCE</scope>
</reference>
<sequence length="37" mass="4217">MHGHINMLGHYTFTLPEDILKGELRALNLNINNELSP</sequence>
<organism evidence="1">
    <name type="scientific">uncultured bacterium pBE3-1</name>
    <dbReference type="NCBI Taxonomy" id="1781161"/>
    <lineage>
        <taxon>Bacteria</taxon>
        <taxon>environmental samples</taxon>
    </lineage>
</organism>
<accession>A0A1C9U524</accession>
<protein>
    <submittedName>
        <fullName evidence="1">Transposase</fullName>
    </submittedName>
</protein>
<dbReference type="EMBL" id="KT982366">
    <property type="protein sequence ID" value="AOR51239.1"/>
    <property type="molecule type" value="Genomic_DNA"/>
</dbReference>
<evidence type="ECO:0000313" key="1">
    <source>
        <dbReference type="EMBL" id="AOR51239.1"/>
    </source>
</evidence>
<name>A0A1C9U524_9BACT</name>
<dbReference type="AlphaFoldDB" id="A0A1C9U524"/>